<dbReference type="InterPro" id="IPR011989">
    <property type="entry name" value="ARM-like"/>
</dbReference>
<evidence type="ECO:0000313" key="1">
    <source>
        <dbReference type="EMBL" id="GIY35054.1"/>
    </source>
</evidence>
<evidence type="ECO:0000313" key="2">
    <source>
        <dbReference type="Proteomes" id="UP001054945"/>
    </source>
</evidence>
<name>A0AAV4SP42_CAEEX</name>
<accession>A0AAV4SP42</accession>
<protein>
    <submittedName>
        <fullName evidence="1">Uncharacterized protein</fullName>
    </submittedName>
</protein>
<gene>
    <name evidence="1" type="ORF">CEXT_378111</name>
</gene>
<proteinExistence type="predicted"/>
<keyword evidence="2" id="KW-1185">Reference proteome</keyword>
<dbReference type="Gene3D" id="1.25.10.10">
    <property type="entry name" value="Leucine-rich Repeat Variant"/>
    <property type="match status" value="1"/>
</dbReference>
<dbReference type="EMBL" id="BPLR01009851">
    <property type="protein sequence ID" value="GIY35054.1"/>
    <property type="molecule type" value="Genomic_DNA"/>
</dbReference>
<dbReference type="InterPro" id="IPR016024">
    <property type="entry name" value="ARM-type_fold"/>
</dbReference>
<comment type="caution">
    <text evidence="1">The sequence shown here is derived from an EMBL/GenBank/DDBJ whole genome shotgun (WGS) entry which is preliminary data.</text>
</comment>
<sequence>MASNVEEELIEILNNPASNIQAKLLGFKLLLSLSASEEGLKKLTEKEFLSFLISHINDATADKRTLSFAFKCLINISATQEGAIALLNFKKDLILNFQTLICDGKCDYSEYVCYILSNLSTCCDIQKQEDFIRTKNIDNLIKCFTCCKKELRKKVSIFNSLFCQFNFISRYEKITIRI</sequence>
<reference evidence="1 2" key="1">
    <citation type="submission" date="2021-06" db="EMBL/GenBank/DDBJ databases">
        <title>Caerostris extrusa draft genome.</title>
        <authorList>
            <person name="Kono N."/>
            <person name="Arakawa K."/>
        </authorList>
    </citation>
    <scope>NUCLEOTIDE SEQUENCE [LARGE SCALE GENOMIC DNA]</scope>
</reference>
<organism evidence="1 2">
    <name type="scientific">Caerostris extrusa</name>
    <name type="common">Bark spider</name>
    <name type="synonym">Caerostris bankana</name>
    <dbReference type="NCBI Taxonomy" id="172846"/>
    <lineage>
        <taxon>Eukaryota</taxon>
        <taxon>Metazoa</taxon>
        <taxon>Ecdysozoa</taxon>
        <taxon>Arthropoda</taxon>
        <taxon>Chelicerata</taxon>
        <taxon>Arachnida</taxon>
        <taxon>Araneae</taxon>
        <taxon>Araneomorphae</taxon>
        <taxon>Entelegynae</taxon>
        <taxon>Araneoidea</taxon>
        <taxon>Araneidae</taxon>
        <taxon>Caerostris</taxon>
    </lineage>
</organism>
<dbReference type="AlphaFoldDB" id="A0AAV4SP42"/>
<dbReference type="Proteomes" id="UP001054945">
    <property type="component" value="Unassembled WGS sequence"/>
</dbReference>
<dbReference type="SUPFAM" id="SSF48371">
    <property type="entry name" value="ARM repeat"/>
    <property type="match status" value="1"/>
</dbReference>